<gene>
    <name evidence="2" type="ORF">KP001_02890</name>
</gene>
<protein>
    <recommendedName>
        <fullName evidence="4">Lipoprotein</fullName>
    </recommendedName>
</protein>
<keyword evidence="3" id="KW-1185">Reference proteome</keyword>
<name>A0ABX8LLD4_9BACT</name>
<dbReference type="Proteomes" id="UP000683559">
    <property type="component" value="Chromosome"/>
</dbReference>
<reference evidence="2 3" key="1">
    <citation type="submission" date="2021-06" db="EMBL/GenBank/DDBJ databases">
        <title>Gemonas diversity in paddy soil.</title>
        <authorList>
            <person name="Liu G."/>
        </authorList>
    </citation>
    <scope>NUCLEOTIDE SEQUENCE [LARGE SCALE GENOMIC DNA]</scope>
    <source>
        <strain evidence="2 3">RG2</strain>
    </source>
</reference>
<evidence type="ECO:0000256" key="1">
    <source>
        <dbReference type="SAM" id="SignalP"/>
    </source>
</evidence>
<dbReference type="EMBL" id="CP077683">
    <property type="protein sequence ID" value="QXE91510.1"/>
    <property type="molecule type" value="Genomic_DNA"/>
</dbReference>
<evidence type="ECO:0000313" key="2">
    <source>
        <dbReference type="EMBL" id="QXE91510.1"/>
    </source>
</evidence>
<dbReference type="PROSITE" id="PS51257">
    <property type="entry name" value="PROKAR_LIPOPROTEIN"/>
    <property type="match status" value="1"/>
</dbReference>
<dbReference type="RefSeq" id="WP_217288091.1">
    <property type="nucleotide sequence ID" value="NZ_CP077683.1"/>
</dbReference>
<feature type="signal peptide" evidence="1">
    <location>
        <begin position="1"/>
        <end position="18"/>
    </location>
</feature>
<evidence type="ECO:0008006" key="4">
    <source>
        <dbReference type="Google" id="ProtNLM"/>
    </source>
</evidence>
<proteinExistence type="predicted"/>
<accession>A0ABX8LLD4</accession>
<keyword evidence="1" id="KW-0732">Signal</keyword>
<feature type="chain" id="PRO_5047427849" description="Lipoprotein" evidence="1">
    <location>
        <begin position="19"/>
        <end position="71"/>
    </location>
</feature>
<organism evidence="2 3">
    <name type="scientific">Geomonas subterranea</name>
    <dbReference type="NCBI Taxonomy" id="2847989"/>
    <lineage>
        <taxon>Bacteria</taxon>
        <taxon>Pseudomonadati</taxon>
        <taxon>Thermodesulfobacteriota</taxon>
        <taxon>Desulfuromonadia</taxon>
        <taxon>Geobacterales</taxon>
        <taxon>Geobacteraceae</taxon>
        <taxon>Geomonas</taxon>
    </lineage>
</organism>
<evidence type="ECO:0000313" key="3">
    <source>
        <dbReference type="Proteomes" id="UP000683559"/>
    </source>
</evidence>
<sequence length="71" mass="7883">MKKVVMGALLLAAFCGCAADKGKELFDTAQFEEKQNNREHARQLYQEIVAKYPDSPVAKQAQERLSVLGAK</sequence>